<protein>
    <submittedName>
        <fullName evidence="2">Uncharacterized protein</fullName>
    </submittedName>
</protein>
<keyword evidence="1" id="KW-1133">Transmembrane helix</keyword>
<feature type="transmembrane region" description="Helical" evidence="1">
    <location>
        <begin position="30"/>
        <end position="49"/>
    </location>
</feature>
<dbReference type="Proteomes" id="UP000295075">
    <property type="component" value="Unassembled WGS sequence"/>
</dbReference>
<organism evidence="2 3">
    <name type="scientific">Kribbella albertanoniae</name>
    <dbReference type="NCBI Taxonomy" id="1266829"/>
    <lineage>
        <taxon>Bacteria</taxon>
        <taxon>Bacillati</taxon>
        <taxon>Actinomycetota</taxon>
        <taxon>Actinomycetes</taxon>
        <taxon>Propionibacteriales</taxon>
        <taxon>Kribbellaceae</taxon>
        <taxon>Kribbella</taxon>
    </lineage>
</organism>
<keyword evidence="1" id="KW-0812">Transmembrane</keyword>
<dbReference type="OrthoDB" id="5176604at2"/>
<dbReference type="EMBL" id="SMKA01000188">
    <property type="protein sequence ID" value="TDC22526.1"/>
    <property type="molecule type" value="Genomic_DNA"/>
</dbReference>
<reference evidence="2 3" key="1">
    <citation type="submission" date="2019-03" db="EMBL/GenBank/DDBJ databases">
        <title>Draft genome sequences of novel Actinobacteria.</title>
        <authorList>
            <person name="Sahin N."/>
            <person name="Ay H."/>
            <person name="Saygin H."/>
        </authorList>
    </citation>
    <scope>NUCLEOTIDE SEQUENCE [LARGE SCALE GENOMIC DNA]</scope>
    <source>
        <strain evidence="2 3">JCM 30547</strain>
    </source>
</reference>
<comment type="caution">
    <text evidence="2">The sequence shown here is derived from an EMBL/GenBank/DDBJ whole genome shotgun (WGS) entry which is preliminary data.</text>
</comment>
<gene>
    <name evidence="2" type="ORF">E1261_30615</name>
</gene>
<keyword evidence="1" id="KW-0472">Membrane</keyword>
<evidence type="ECO:0000256" key="1">
    <source>
        <dbReference type="SAM" id="Phobius"/>
    </source>
</evidence>
<name>A0A4R4PKK1_9ACTN</name>
<keyword evidence="3" id="KW-1185">Reference proteome</keyword>
<feature type="transmembrane region" description="Helical" evidence="1">
    <location>
        <begin position="6"/>
        <end position="23"/>
    </location>
</feature>
<feature type="transmembrane region" description="Helical" evidence="1">
    <location>
        <begin position="83"/>
        <end position="101"/>
    </location>
</feature>
<dbReference type="RefSeq" id="WP_132412682.1">
    <property type="nucleotide sequence ID" value="NZ_SMKA01000188.1"/>
</dbReference>
<proteinExistence type="predicted"/>
<evidence type="ECO:0000313" key="2">
    <source>
        <dbReference type="EMBL" id="TDC22526.1"/>
    </source>
</evidence>
<accession>A0A4R4PKK1</accession>
<sequence>MRDDRLAAAVGNASLLGIGYLLLRRWRLAIAAQLMAATLVALLLVEKALWCEIALAVWWVAVVVHGWTAAGKPGTRSVREQRLIALCVTVPVLLAGVFFRVEAAGIQSDVAEAREAGDCAGVTAAQQRARYGDRVADAPGIERLGSDVEACAELQQIKSRLQNTWSGDTEILAEEFQKLDAVLAKPGQNKTVEKVLDEYLGTVTKGGPCPTVKLATWLRNRHQNQSVLDKSRAIGDGLVPDAQFACAQSEAKAGQWRAASYRYQELIGQYPKAAVTPKARAALAVATLKVQLLDIRNLIEAGEYCDKPAAYGGAPRYRRGVNRALFLGEQEGYTSQLPSQWKTTVPTNASVAICTEAVEDGPAITTCPYVREGYDFTFYRTFRKVVVPVKIYAMRTGRLVKAAKVVIDGPSCPAVYTDDSGLLPIVGETISTPVDPTAANIRAAFQPLLVRP</sequence>
<feature type="transmembrane region" description="Helical" evidence="1">
    <location>
        <begin position="55"/>
        <end position="71"/>
    </location>
</feature>
<evidence type="ECO:0000313" key="3">
    <source>
        <dbReference type="Proteomes" id="UP000295075"/>
    </source>
</evidence>
<dbReference type="AlphaFoldDB" id="A0A4R4PKK1"/>